<dbReference type="PRINTS" id="PR00095">
    <property type="entry name" value="ANTSNTHASEI"/>
</dbReference>
<proteinExistence type="predicted"/>
<dbReference type="Pfam" id="PF01063">
    <property type="entry name" value="Aminotran_4"/>
    <property type="match status" value="1"/>
</dbReference>
<dbReference type="InterPro" id="IPR019999">
    <property type="entry name" value="Anth_synth_I-like"/>
</dbReference>
<evidence type="ECO:0000259" key="1">
    <source>
        <dbReference type="Pfam" id="PF00425"/>
    </source>
</evidence>
<dbReference type="GO" id="GO:0000162">
    <property type="term" value="P:L-tryptophan biosynthetic process"/>
    <property type="evidence" value="ECO:0007669"/>
    <property type="project" value="TreeGrafter"/>
</dbReference>
<dbReference type="PANTHER" id="PTHR11236">
    <property type="entry name" value="AMINOBENZOATE/ANTHRANILATE SYNTHASE"/>
    <property type="match status" value="1"/>
</dbReference>
<dbReference type="Gene3D" id="3.30.470.10">
    <property type="match status" value="1"/>
</dbReference>
<dbReference type="EMBL" id="RDQL01000005">
    <property type="protein sequence ID" value="RMX00400.1"/>
    <property type="molecule type" value="Genomic_DNA"/>
</dbReference>
<protein>
    <submittedName>
        <fullName evidence="2">Bifunctional aminodeoxychorismate synthase component I/aminodeoxychorismate lyase</fullName>
    </submittedName>
</protein>
<reference evidence="2 3" key="1">
    <citation type="submission" date="2018-10" db="EMBL/GenBank/DDBJ databases">
        <title>Comamonadaceae CDC group NO-1 genome sequencing and assembly.</title>
        <authorList>
            <person name="Bernier A.-M."/>
            <person name="Bernard K."/>
        </authorList>
    </citation>
    <scope>NUCLEOTIDE SEQUENCE [LARGE SCALE GENOMIC DNA]</scope>
    <source>
        <strain evidence="2 3">NML161473</strain>
    </source>
</reference>
<gene>
    <name evidence="2" type="ORF">EBQ25_04830</name>
</gene>
<comment type="caution">
    <text evidence="2">The sequence shown here is derived from an EMBL/GenBank/DDBJ whole genome shotgun (WGS) entry which is preliminary data.</text>
</comment>
<dbReference type="InterPro" id="IPR005801">
    <property type="entry name" value="ADC_synthase"/>
</dbReference>
<keyword evidence="2" id="KW-0456">Lyase</keyword>
<dbReference type="Gene3D" id="3.60.120.10">
    <property type="entry name" value="Anthranilate synthase"/>
    <property type="match status" value="1"/>
</dbReference>
<evidence type="ECO:0000313" key="2">
    <source>
        <dbReference type="EMBL" id="RMX00400.1"/>
    </source>
</evidence>
<dbReference type="InterPro" id="IPR043131">
    <property type="entry name" value="BCAT-like_N"/>
</dbReference>
<dbReference type="SUPFAM" id="SSF56752">
    <property type="entry name" value="D-aminoacid aminotransferase-like PLP-dependent enzymes"/>
    <property type="match status" value="1"/>
</dbReference>
<dbReference type="Proteomes" id="UP000267035">
    <property type="component" value="Unassembled WGS sequence"/>
</dbReference>
<sequence>MENLQAPARPDATPFVLLDDATCNQARLLWDWRSTHTFGAAELDGLDAQLHHGWAQGWHAFLWLPYEWGQALQHLPDSRVCAQLHWFAQASPLQHAALAQWLEQAGGHAPAGLCAWADGIDEASYRAHVAQVQAAIARGEVYQINYTTRAQVRSYGHPAALYRRLRQQQPVPYGLLARLPGAAQACAQAPLQPAPPVWTLGFSPELFLRIQPDGLIETEPMKGTAARDLHNPERDRQRAQALAQDLKNRAENVMIVDLLRNDLGRIAEYGSVAVPRLFHVAPYGSVWQMTSRIQARPRPGTRLAELLRATFPCGSITGAPKRMSMEKIRDLETAPRGIYTGSVGHLAPADNPLGCQGALNVAIRTLQLHPRADGLHEGDFGVGSGIVADSDPADEWRECQWKSRFLRELPPQFSLIETLRAEHGHCPLLPLHRQRLESSARALRFPPVPPQLWEQAQSLAASAPAPQTPQALRIEYFPDGRYELRFRPATLASASTQRPVRLLIAPEPLPERDFLRRFKTSHRAHYDQGRQNATAQGAFDSLFFNTSGHLLEGGICNVFVRLDGQWHTPALELDILEGVMRRAVLADPAAYLGAHSVRSARLSRQDLARAEAIAVSNAFQGLLPAQCTPGQHATL</sequence>
<dbReference type="InterPro" id="IPR015890">
    <property type="entry name" value="Chorismate_C"/>
</dbReference>
<name>A0A3M6QBH1_9BURK</name>
<dbReference type="InterPro" id="IPR001544">
    <property type="entry name" value="Aminotrans_IV"/>
</dbReference>
<dbReference type="InterPro" id="IPR036038">
    <property type="entry name" value="Aminotransferase-like"/>
</dbReference>
<dbReference type="RefSeq" id="WP_122253725.1">
    <property type="nucleotide sequence ID" value="NZ_RDQL01000005.1"/>
</dbReference>
<accession>A0A3M6QBH1</accession>
<organism evidence="2 3">
    <name type="scientific">Allofranklinella schreckenbergeri</name>
    <dbReference type="NCBI Taxonomy" id="1076744"/>
    <lineage>
        <taxon>Bacteria</taxon>
        <taxon>Pseudomonadati</taxon>
        <taxon>Pseudomonadota</taxon>
        <taxon>Betaproteobacteria</taxon>
        <taxon>Burkholderiales</taxon>
        <taxon>Comamonadaceae</taxon>
        <taxon>Allofranklinella</taxon>
    </lineage>
</organism>
<dbReference type="Pfam" id="PF00425">
    <property type="entry name" value="Chorismate_bind"/>
    <property type="match status" value="1"/>
</dbReference>
<keyword evidence="3" id="KW-1185">Reference proteome</keyword>
<feature type="domain" description="Chorismate-utilising enzyme C-terminal" evidence="1">
    <location>
        <begin position="122"/>
        <end position="402"/>
    </location>
</feature>
<dbReference type="GO" id="GO:0016829">
    <property type="term" value="F:lyase activity"/>
    <property type="evidence" value="ECO:0007669"/>
    <property type="project" value="UniProtKB-KW"/>
</dbReference>
<evidence type="ECO:0000313" key="3">
    <source>
        <dbReference type="Proteomes" id="UP000267035"/>
    </source>
</evidence>
<dbReference type="GO" id="GO:0046820">
    <property type="term" value="F:4-amino-4-deoxychorismate synthase activity"/>
    <property type="evidence" value="ECO:0007669"/>
    <property type="project" value="TreeGrafter"/>
</dbReference>
<dbReference type="PANTHER" id="PTHR11236:SF50">
    <property type="entry name" value="AMINODEOXYCHORISMATE SYNTHASE COMPONENT 1"/>
    <property type="match status" value="1"/>
</dbReference>
<dbReference type="SUPFAM" id="SSF56322">
    <property type="entry name" value="ADC synthase"/>
    <property type="match status" value="1"/>
</dbReference>
<dbReference type="InterPro" id="IPR043132">
    <property type="entry name" value="BCAT-like_C"/>
</dbReference>
<dbReference type="AlphaFoldDB" id="A0A3M6QBH1"/>
<dbReference type="Gene3D" id="3.20.10.10">
    <property type="entry name" value="D-amino Acid Aminotransferase, subunit A, domain 2"/>
    <property type="match status" value="1"/>
</dbReference>